<name>A0A392V5E1_9FABA</name>
<comment type="caution">
    <text evidence="1">The sequence shown here is derived from an EMBL/GenBank/DDBJ whole genome shotgun (WGS) entry which is preliminary data.</text>
</comment>
<evidence type="ECO:0000313" key="2">
    <source>
        <dbReference type="Proteomes" id="UP000265520"/>
    </source>
</evidence>
<feature type="non-terminal residue" evidence="1">
    <location>
        <position position="1"/>
    </location>
</feature>
<dbReference type="Proteomes" id="UP000265520">
    <property type="component" value="Unassembled WGS sequence"/>
</dbReference>
<evidence type="ECO:0000313" key="1">
    <source>
        <dbReference type="EMBL" id="MCI82633.1"/>
    </source>
</evidence>
<dbReference type="AlphaFoldDB" id="A0A392V5E1"/>
<protein>
    <submittedName>
        <fullName evidence="1">Uncharacterized protein</fullName>
    </submittedName>
</protein>
<dbReference type="EMBL" id="LXQA011048320">
    <property type="protein sequence ID" value="MCI82633.1"/>
    <property type="molecule type" value="Genomic_DNA"/>
</dbReference>
<organism evidence="1 2">
    <name type="scientific">Trifolium medium</name>
    <dbReference type="NCBI Taxonomy" id="97028"/>
    <lineage>
        <taxon>Eukaryota</taxon>
        <taxon>Viridiplantae</taxon>
        <taxon>Streptophyta</taxon>
        <taxon>Embryophyta</taxon>
        <taxon>Tracheophyta</taxon>
        <taxon>Spermatophyta</taxon>
        <taxon>Magnoliopsida</taxon>
        <taxon>eudicotyledons</taxon>
        <taxon>Gunneridae</taxon>
        <taxon>Pentapetalae</taxon>
        <taxon>rosids</taxon>
        <taxon>fabids</taxon>
        <taxon>Fabales</taxon>
        <taxon>Fabaceae</taxon>
        <taxon>Papilionoideae</taxon>
        <taxon>50 kb inversion clade</taxon>
        <taxon>NPAAA clade</taxon>
        <taxon>Hologalegina</taxon>
        <taxon>IRL clade</taxon>
        <taxon>Trifolieae</taxon>
        <taxon>Trifolium</taxon>
    </lineage>
</organism>
<keyword evidence="2" id="KW-1185">Reference proteome</keyword>
<proteinExistence type="predicted"/>
<reference evidence="1 2" key="1">
    <citation type="journal article" date="2018" name="Front. Plant Sci.">
        <title>Red Clover (Trifolium pratense) and Zigzag Clover (T. medium) - A Picture of Genomic Similarities and Differences.</title>
        <authorList>
            <person name="Dluhosova J."/>
            <person name="Istvanek J."/>
            <person name="Nedelnik J."/>
            <person name="Repkova J."/>
        </authorList>
    </citation>
    <scope>NUCLEOTIDE SEQUENCE [LARGE SCALE GENOMIC DNA]</scope>
    <source>
        <strain evidence="2">cv. 10/8</strain>
        <tissue evidence="1">Leaf</tissue>
    </source>
</reference>
<accession>A0A392V5E1</accession>
<sequence length="71" mass="7456">EASNSANFDDLSWESFTNALVFAGDDFGGDRVGVEGAESTVGGGGVAVEMLDIEEFATPMFRFICISNSPT</sequence>